<sequence>MTFNFATSAYIAAVQFIQFKVLYVTESNILFFSIRYFYCWPNSRFWVVALLSEFVGFFIIPSINVFHAEILIF</sequence>
<reference evidence="2" key="1">
    <citation type="submission" date="2022-11" db="UniProtKB">
        <authorList>
            <consortium name="WormBaseParasite"/>
        </authorList>
    </citation>
    <scope>IDENTIFICATION</scope>
</reference>
<dbReference type="Proteomes" id="UP000887576">
    <property type="component" value="Unplaced"/>
</dbReference>
<proteinExistence type="predicted"/>
<accession>A0AC34PWF4</accession>
<protein>
    <submittedName>
        <fullName evidence="2">Uncharacterized protein</fullName>
    </submittedName>
</protein>
<dbReference type="WBParaSite" id="JU765_v2.g1065.t1">
    <property type="protein sequence ID" value="JU765_v2.g1065.t1"/>
    <property type="gene ID" value="JU765_v2.g1065"/>
</dbReference>
<organism evidence="1 2">
    <name type="scientific">Panagrolaimus sp. JU765</name>
    <dbReference type="NCBI Taxonomy" id="591449"/>
    <lineage>
        <taxon>Eukaryota</taxon>
        <taxon>Metazoa</taxon>
        <taxon>Ecdysozoa</taxon>
        <taxon>Nematoda</taxon>
        <taxon>Chromadorea</taxon>
        <taxon>Rhabditida</taxon>
        <taxon>Tylenchina</taxon>
        <taxon>Panagrolaimomorpha</taxon>
        <taxon>Panagrolaimoidea</taxon>
        <taxon>Panagrolaimidae</taxon>
        <taxon>Panagrolaimus</taxon>
    </lineage>
</organism>
<evidence type="ECO:0000313" key="2">
    <source>
        <dbReference type="WBParaSite" id="JU765_v2.g1065.t1"/>
    </source>
</evidence>
<evidence type="ECO:0000313" key="1">
    <source>
        <dbReference type="Proteomes" id="UP000887576"/>
    </source>
</evidence>
<name>A0AC34PWF4_9BILA</name>